<keyword evidence="3" id="KW-1185">Reference proteome</keyword>
<accession>A0ABR2TR19</accession>
<keyword evidence="1" id="KW-0472">Membrane</keyword>
<reference evidence="2 3" key="1">
    <citation type="journal article" date="2024" name="G3 (Bethesda)">
        <title>Genome assembly of Hibiscus sabdariffa L. provides insights into metabolisms of medicinal natural products.</title>
        <authorList>
            <person name="Kim T."/>
        </authorList>
    </citation>
    <scope>NUCLEOTIDE SEQUENCE [LARGE SCALE GENOMIC DNA]</scope>
    <source>
        <strain evidence="2">TK-2024</strain>
        <tissue evidence="2">Old leaves</tissue>
    </source>
</reference>
<proteinExistence type="predicted"/>
<evidence type="ECO:0000256" key="1">
    <source>
        <dbReference type="SAM" id="Phobius"/>
    </source>
</evidence>
<feature type="transmembrane region" description="Helical" evidence="1">
    <location>
        <begin position="6"/>
        <end position="29"/>
    </location>
</feature>
<dbReference type="EMBL" id="JBBPBN010000004">
    <property type="protein sequence ID" value="KAK9039903.1"/>
    <property type="molecule type" value="Genomic_DNA"/>
</dbReference>
<keyword evidence="1" id="KW-1133">Transmembrane helix</keyword>
<dbReference type="Proteomes" id="UP001396334">
    <property type="component" value="Unassembled WGS sequence"/>
</dbReference>
<name>A0ABR2TR19_9ROSI</name>
<keyword evidence="1" id="KW-0812">Transmembrane</keyword>
<comment type="caution">
    <text evidence="2">The sequence shown here is derived from an EMBL/GenBank/DDBJ whole genome shotgun (WGS) entry which is preliminary data.</text>
</comment>
<sequence>MPYLVVAYIPALSPAILQMYMGLACLAGLNMATHHGEAALFAFNGIVGQGQGKWCGRRACRMWVSPDLIVSAACIFNARFQDSTIYICTLIQKRPQFKQRKREAPAEET</sequence>
<evidence type="ECO:0000313" key="3">
    <source>
        <dbReference type="Proteomes" id="UP001396334"/>
    </source>
</evidence>
<protein>
    <submittedName>
        <fullName evidence="2">Uncharacterized protein</fullName>
    </submittedName>
</protein>
<evidence type="ECO:0000313" key="2">
    <source>
        <dbReference type="EMBL" id="KAK9039903.1"/>
    </source>
</evidence>
<gene>
    <name evidence="2" type="ORF">V6N11_015088</name>
</gene>
<organism evidence="2 3">
    <name type="scientific">Hibiscus sabdariffa</name>
    <name type="common">roselle</name>
    <dbReference type="NCBI Taxonomy" id="183260"/>
    <lineage>
        <taxon>Eukaryota</taxon>
        <taxon>Viridiplantae</taxon>
        <taxon>Streptophyta</taxon>
        <taxon>Embryophyta</taxon>
        <taxon>Tracheophyta</taxon>
        <taxon>Spermatophyta</taxon>
        <taxon>Magnoliopsida</taxon>
        <taxon>eudicotyledons</taxon>
        <taxon>Gunneridae</taxon>
        <taxon>Pentapetalae</taxon>
        <taxon>rosids</taxon>
        <taxon>malvids</taxon>
        <taxon>Malvales</taxon>
        <taxon>Malvaceae</taxon>
        <taxon>Malvoideae</taxon>
        <taxon>Hibiscus</taxon>
    </lineage>
</organism>